<evidence type="ECO:0000313" key="3">
    <source>
        <dbReference type="Proteomes" id="UP001597218"/>
    </source>
</evidence>
<keyword evidence="3" id="KW-1185">Reference proteome</keyword>
<dbReference type="Proteomes" id="UP001597218">
    <property type="component" value="Unassembled WGS sequence"/>
</dbReference>
<evidence type="ECO:0000313" key="2">
    <source>
        <dbReference type="EMBL" id="MFD1928928.1"/>
    </source>
</evidence>
<accession>A0ABW4SI13</accession>
<sequence length="97" mass="11142">MNIEETDLDKQYVNKLHKHGEIILSGTSIILMIILVTDFPHLRILIFVGMVAVFSFRTIMQWIFTKEDKTYILSAITCVLLILGLVTYGTTNHFNLI</sequence>
<comment type="caution">
    <text evidence="2">The sequence shown here is derived from an EMBL/GenBank/DDBJ whole genome shotgun (WGS) entry which is preliminary data.</text>
</comment>
<keyword evidence="1" id="KW-1133">Transmembrane helix</keyword>
<evidence type="ECO:0000256" key="1">
    <source>
        <dbReference type="SAM" id="Phobius"/>
    </source>
</evidence>
<feature type="transmembrane region" description="Helical" evidence="1">
    <location>
        <begin position="20"/>
        <end position="37"/>
    </location>
</feature>
<feature type="transmembrane region" description="Helical" evidence="1">
    <location>
        <begin position="70"/>
        <end position="91"/>
    </location>
</feature>
<organism evidence="2 3">
    <name type="scientific">Sporosarcina siberiensis</name>
    <dbReference type="NCBI Taxonomy" id="1365606"/>
    <lineage>
        <taxon>Bacteria</taxon>
        <taxon>Bacillati</taxon>
        <taxon>Bacillota</taxon>
        <taxon>Bacilli</taxon>
        <taxon>Bacillales</taxon>
        <taxon>Caryophanaceae</taxon>
        <taxon>Sporosarcina</taxon>
    </lineage>
</organism>
<dbReference type="RefSeq" id="WP_381538630.1">
    <property type="nucleotide sequence ID" value="NZ_JBHUGI010000032.1"/>
</dbReference>
<protein>
    <submittedName>
        <fullName evidence="2">DUF4181 domain-containing protein</fullName>
    </submittedName>
</protein>
<keyword evidence="1" id="KW-0472">Membrane</keyword>
<dbReference type="Pfam" id="PF13789">
    <property type="entry name" value="DUF4181"/>
    <property type="match status" value="1"/>
</dbReference>
<proteinExistence type="predicted"/>
<reference evidence="3" key="1">
    <citation type="journal article" date="2019" name="Int. J. Syst. Evol. Microbiol.">
        <title>The Global Catalogue of Microorganisms (GCM) 10K type strain sequencing project: providing services to taxonomists for standard genome sequencing and annotation.</title>
        <authorList>
            <consortium name="The Broad Institute Genomics Platform"/>
            <consortium name="The Broad Institute Genome Sequencing Center for Infectious Disease"/>
            <person name="Wu L."/>
            <person name="Ma J."/>
        </authorList>
    </citation>
    <scope>NUCLEOTIDE SEQUENCE [LARGE SCALE GENOMIC DNA]</scope>
    <source>
        <strain evidence="3">CGMCC 4.7177</strain>
    </source>
</reference>
<feature type="transmembrane region" description="Helical" evidence="1">
    <location>
        <begin position="44"/>
        <end position="64"/>
    </location>
</feature>
<gene>
    <name evidence="2" type="ORF">ACFSFY_12875</name>
</gene>
<dbReference type="EMBL" id="JBHUGI010000032">
    <property type="protein sequence ID" value="MFD1928928.1"/>
    <property type="molecule type" value="Genomic_DNA"/>
</dbReference>
<name>A0ABW4SI13_9BACL</name>
<keyword evidence="1" id="KW-0812">Transmembrane</keyword>
<dbReference type="InterPro" id="IPR025441">
    <property type="entry name" value="DUF4181"/>
</dbReference>